<proteinExistence type="predicted"/>
<organism evidence="1 2">
    <name type="scientific">Rhizobium loti</name>
    <name type="common">Mesorhizobium loti</name>
    <dbReference type="NCBI Taxonomy" id="381"/>
    <lineage>
        <taxon>Bacteria</taxon>
        <taxon>Pseudomonadati</taxon>
        <taxon>Pseudomonadota</taxon>
        <taxon>Alphaproteobacteria</taxon>
        <taxon>Hyphomicrobiales</taxon>
        <taxon>Phyllobacteriaceae</taxon>
        <taxon>Mesorhizobium</taxon>
    </lineage>
</organism>
<evidence type="ECO:0000313" key="1">
    <source>
        <dbReference type="EMBL" id="PWJ86920.1"/>
    </source>
</evidence>
<reference evidence="1 2" key="1">
    <citation type="submission" date="2018-05" db="EMBL/GenBank/DDBJ databases">
        <title>Genomic Encyclopedia of Type Strains, Phase IV (KMG-IV): sequencing the most valuable type-strain genomes for metagenomic binning, comparative biology and taxonomic classification.</title>
        <authorList>
            <person name="Goeker M."/>
        </authorList>
    </citation>
    <scope>NUCLEOTIDE SEQUENCE [LARGE SCALE GENOMIC DNA]</scope>
    <source>
        <strain evidence="1 2">DSM 2626</strain>
    </source>
</reference>
<dbReference type="EMBL" id="QGGH01000020">
    <property type="protein sequence ID" value="PWJ86920.1"/>
    <property type="molecule type" value="Genomic_DNA"/>
</dbReference>
<evidence type="ECO:0000313" key="2">
    <source>
        <dbReference type="Proteomes" id="UP000245631"/>
    </source>
</evidence>
<sequence>MARSKPLKQFSQAEIERFLEAAEALHKSIVKPFISPHCDHYRATRVLHEVLLKAVRDVTGKEVTFIHWNGTGPSKGPTAG</sequence>
<comment type="caution">
    <text evidence="1">The sequence shown here is derived from an EMBL/GenBank/DDBJ whole genome shotgun (WGS) entry which is preliminary data.</text>
</comment>
<dbReference type="RefSeq" id="WP_109671811.1">
    <property type="nucleotide sequence ID" value="NZ_QGGH01000020.1"/>
</dbReference>
<accession>A0A8E2W603</accession>
<dbReference type="AlphaFoldDB" id="A0A8E2W603"/>
<name>A0A8E2W603_RHILI</name>
<gene>
    <name evidence="1" type="ORF">C8D77_12018</name>
</gene>
<protein>
    <submittedName>
        <fullName evidence="1">Uncharacterized protein</fullName>
    </submittedName>
</protein>
<dbReference type="Proteomes" id="UP000245631">
    <property type="component" value="Unassembled WGS sequence"/>
</dbReference>
<dbReference type="GeneID" id="61055958"/>